<protein>
    <submittedName>
        <fullName evidence="2">Uncharacterized protein</fullName>
    </submittedName>
</protein>
<proteinExistence type="predicted"/>
<reference evidence="3" key="1">
    <citation type="submission" date="2018-05" db="EMBL/GenBank/DDBJ databases">
        <authorList>
            <person name="Deangelis K."/>
            <person name="Huntemann M."/>
            <person name="Clum A."/>
            <person name="Pillay M."/>
            <person name="Palaniappan K."/>
            <person name="Varghese N."/>
            <person name="Mikhailova N."/>
            <person name="Stamatis D."/>
            <person name="Reddy T."/>
            <person name="Daum C."/>
            <person name="Shapiro N."/>
            <person name="Ivanova N."/>
            <person name="Kyrpides N."/>
            <person name="Woyke T."/>
        </authorList>
    </citation>
    <scope>NUCLEOTIDE SEQUENCE [LARGE SCALE GENOMIC DNA]</scope>
    <source>
        <strain evidence="3">GAS496</strain>
    </source>
</reference>
<feature type="non-terminal residue" evidence="2">
    <location>
        <position position="1"/>
    </location>
</feature>
<feature type="compositionally biased region" description="Polar residues" evidence="1">
    <location>
        <begin position="38"/>
        <end position="47"/>
    </location>
</feature>
<dbReference type="EMBL" id="QJJU01000007">
    <property type="protein sequence ID" value="PXX08698.1"/>
    <property type="molecule type" value="Genomic_DNA"/>
</dbReference>
<evidence type="ECO:0000313" key="2">
    <source>
        <dbReference type="EMBL" id="PXX08698.1"/>
    </source>
</evidence>
<evidence type="ECO:0000313" key="3">
    <source>
        <dbReference type="Proteomes" id="UP000247781"/>
    </source>
</evidence>
<accession>A0A318HU83</accession>
<sequence length="61" mass="6646">TQNTGTRDRNVPLAITTLLNQKGCCIHPLKPPRALPPSLQNQRNGAGNLTPMPLPSFRLDT</sequence>
<feature type="region of interest" description="Disordered" evidence="1">
    <location>
        <begin position="31"/>
        <end position="61"/>
    </location>
</feature>
<keyword evidence="3" id="KW-1185">Reference proteome</keyword>
<evidence type="ECO:0000256" key="1">
    <source>
        <dbReference type="SAM" id="MobiDB-lite"/>
    </source>
</evidence>
<name>A0A318HU83_9MYCO</name>
<organism evidence="2 3">
    <name type="scientific">Mycolicibacterium moriokaense</name>
    <dbReference type="NCBI Taxonomy" id="39691"/>
    <lineage>
        <taxon>Bacteria</taxon>
        <taxon>Bacillati</taxon>
        <taxon>Actinomycetota</taxon>
        <taxon>Actinomycetes</taxon>
        <taxon>Mycobacteriales</taxon>
        <taxon>Mycobacteriaceae</taxon>
        <taxon>Mycolicibacterium</taxon>
    </lineage>
</organism>
<dbReference type="AlphaFoldDB" id="A0A318HU83"/>
<comment type="caution">
    <text evidence="2">The sequence shown here is derived from an EMBL/GenBank/DDBJ whole genome shotgun (WGS) entry which is preliminary data.</text>
</comment>
<dbReference type="RefSeq" id="WP_220032471.1">
    <property type="nucleotide sequence ID" value="NZ_QJJU01000007.1"/>
</dbReference>
<dbReference type="Proteomes" id="UP000247781">
    <property type="component" value="Unassembled WGS sequence"/>
</dbReference>
<reference evidence="2 3" key="2">
    <citation type="submission" date="2018-06" db="EMBL/GenBank/DDBJ databases">
        <title>Sequencing of bacterial isolates from soil warming experiment in Harvard Forest, Massachusetts, USA.</title>
        <authorList>
            <person name="Deangelis K.PhD."/>
        </authorList>
    </citation>
    <scope>NUCLEOTIDE SEQUENCE [LARGE SCALE GENOMIC DNA]</scope>
    <source>
        <strain evidence="2 3">GAS496</strain>
    </source>
</reference>
<gene>
    <name evidence="2" type="ORF">C8E89_1071</name>
</gene>